<dbReference type="Pfam" id="PF26044">
    <property type="entry name" value="Antitox_halo"/>
    <property type="match status" value="1"/>
</dbReference>
<evidence type="ECO:0000313" key="2">
    <source>
        <dbReference type="Proteomes" id="UP001596417"/>
    </source>
</evidence>
<organism evidence="1 2">
    <name type="scientific">Halocatena marina</name>
    <dbReference type="NCBI Taxonomy" id="2934937"/>
    <lineage>
        <taxon>Archaea</taxon>
        <taxon>Methanobacteriati</taxon>
        <taxon>Methanobacteriota</taxon>
        <taxon>Stenosarchaea group</taxon>
        <taxon>Halobacteria</taxon>
        <taxon>Halobacteriales</taxon>
        <taxon>Natronomonadaceae</taxon>
        <taxon>Halocatena</taxon>
    </lineage>
</organism>
<reference evidence="1 2" key="1">
    <citation type="journal article" date="2019" name="Int. J. Syst. Evol. Microbiol.">
        <title>The Global Catalogue of Microorganisms (GCM) 10K type strain sequencing project: providing services to taxonomists for standard genome sequencing and annotation.</title>
        <authorList>
            <consortium name="The Broad Institute Genomics Platform"/>
            <consortium name="The Broad Institute Genome Sequencing Center for Infectious Disease"/>
            <person name="Wu L."/>
            <person name="Ma J."/>
        </authorList>
    </citation>
    <scope>NUCLEOTIDE SEQUENCE [LARGE SCALE GENOMIC DNA]</scope>
    <source>
        <strain evidence="1 2">RDMS1</strain>
    </source>
</reference>
<sequence length="48" mass="5596">MTSTTRDEELVAAIKDASTPEERRKAVRELAKRNIERHQGVYDRLARK</sequence>
<dbReference type="Proteomes" id="UP001596417">
    <property type="component" value="Unassembled WGS sequence"/>
</dbReference>
<proteinExistence type="predicted"/>
<accession>A0ABD5YXV4</accession>
<keyword evidence="2" id="KW-1185">Reference proteome</keyword>
<gene>
    <name evidence="1" type="ORF">ACFQL7_27310</name>
</gene>
<evidence type="ECO:0000313" key="1">
    <source>
        <dbReference type="EMBL" id="MFC7193121.1"/>
    </source>
</evidence>
<name>A0ABD5YXV4_9EURY</name>
<dbReference type="RefSeq" id="WP_390206960.1">
    <property type="nucleotide sequence ID" value="NZ_JBHSZC010000005.1"/>
</dbReference>
<dbReference type="AlphaFoldDB" id="A0ABD5YXV4"/>
<dbReference type="InterPro" id="IPR058985">
    <property type="entry name" value="Antitox_halobact"/>
</dbReference>
<dbReference type="EMBL" id="JBHTAX010000006">
    <property type="protein sequence ID" value="MFC7193121.1"/>
    <property type="molecule type" value="Genomic_DNA"/>
</dbReference>
<comment type="caution">
    <text evidence="1">The sequence shown here is derived from an EMBL/GenBank/DDBJ whole genome shotgun (WGS) entry which is preliminary data.</text>
</comment>
<protein>
    <submittedName>
        <fullName evidence="1">Uncharacterized protein</fullName>
    </submittedName>
</protein>